<dbReference type="SUPFAM" id="SSF53448">
    <property type="entry name" value="Nucleotide-diphospho-sugar transferases"/>
    <property type="match status" value="1"/>
</dbReference>
<dbReference type="Gene3D" id="3.90.550.10">
    <property type="entry name" value="Spore Coat Polysaccharide Biosynthesis Protein SpsA, Chain A"/>
    <property type="match status" value="1"/>
</dbReference>
<proteinExistence type="predicted"/>
<dbReference type="CDD" id="cd04186">
    <property type="entry name" value="GT_2_like_c"/>
    <property type="match status" value="1"/>
</dbReference>
<feature type="domain" description="Glycosyltransferase 2-like" evidence="2">
    <location>
        <begin position="5"/>
        <end position="173"/>
    </location>
</feature>
<reference evidence="4" key="1">
    <citation type="submission" date="2017-09" db="EMBL/GenBank/DDBJ databases">
        <title>Metaegenomics of thermophilic ammonia-oxidizing enrichment culture.</title>
        <authorList>
            <person name="Kato S."/>
            <person name="Suzuki K."/>
        </authorList>
    </citation>
    <scope>NUCLEOTIDE SEQUENCE [LARGE SCALE GENOMIC DNA]</scope>
</reference>
<keyword evidence="1" id="KW-0472">Membrane</keyword>
<name>A0A2H5XGA3_9BACT</name>
<dbReference type="InterPro" id="IPR029044">
    <property type="entry name" value="Nucleotide-diphossugar_trans"/>
</dbReference>
<keyword evidence="1" id="KW-0812">Transmembrane</keyword>
<gene>
    <name evidence="3" type="primary">wbbL_4</name>
    <name evidence="3" type="ORF">HRbin17_02739</name>
</gene>
<dbReference type="InterPro" id="IPR001173">
    <property type="entry name" value="Glyco_trans_2-like"/>
</dbReference>
<evidence type="ECO:0000259" key="2">
    <source>
        <dbReference type="Pfam" id="PF00535"/>
    </source>
</evidence>
<keyword evidence="1" id="KW-1133">Transmembrane helix</keyword>
<evidence type="ECO:0000313" key="4">
    <source>
        <dbReference type="Proteomes" id="UP000236173"/>
    </source>
</evidence>
<organism evidence="3 4">
    <name type="scientific">Candidatus Fervidibacter japonicus</name>
    <dbReference type="NCBI Taxonomy" id="2035412"/>
    <lineage>
        <taxon>Bacteria</taxon>
        <taxon>Candidatus Fervidibacterota</taxon>
        <taxon>Candidatus Fervidibacter</taxon>
    </lineage>
</organism>
<dbReference type="EC" id="2.4.1.289" evidence="3"/>
<dbReference type="Pfam" id="PF00535">
    <property type="entry name" value="Glycos_transf_2"/>
    <property type="match status" value="1"/>
</dbReference>
<dbReference type="Proteomes" id="UP000236173">
    <property type="component" value="Unassembled WGS sequence"/>
</dbReference>
<evidence type="ECO:0000256" key="1">
    <source>
        <dbReference type="SAM" id="Phobius"/>
    </source>
</evidence>
<feature type="transmembrane region" description="Helical" evidence="1">
    <location>
        <begin position="456"/>
        <end position="479"/>
    </location>
</feature>
<evidence type="ECO:0000313" key="3">
    <source>
        <dbReference type="EMBL" id="GBD00201.1"/>
    </source>
</evidence>
<comment type="caution">
    <text evidence="3">The sequence shown here is derived from an EMBL/GenBank/DDBJ whole genome shotgun (WGS) entry which is preliminary data.</text>
</comment>
<protein>
    <submittedName>
        <fullName evidence="3">N-acetylglucosaminyl-diphospho-decaprenol L-rhamnosyltransferase</fullName>
        <ecNumber evidence="3">2.4.1.289</ecNumber>
    </submittedName>
</protein>
<accession>A0A2H5XGA3</accession>
<dbReference type="EMBL" id="BEHT01000059">
    <property type="protein sequence ID" value="GBD00201.1"/>
    <property type="molecule type" value="Genomic_DNA"/>
</dbReference>
<keyword evidence="3" id="KW-0808">Transferase</keyword>
<dbReference type="GO" id="GO:0102096">
    <property type="term" value="F:decaprenyl-N-acetyl-alpha-D-glucosaminyl-pyrophosphate:dTDP-alpha-L-rhamnose rhamnosyltransferase activity"/>
    <property type="evidence" value="ECO:0007669"/>
    <property type="project" value="UniProtKB-EC"/>
</dbReference>
<dbReference type="AlphaFoldDB" id="A0A2H5XGA3"/>
<keyword evidence="3" id="KW-0328">Glycosyltransferase</keyword>
<dbReference type="PANTHER" id="PTHR43179:SF7">
    <property type="entry name" value="RHAMNOSYLTRANSFERASE WBBL"/>
    <property type="match status" value="1"/>
</dbReference>
<dbReference type="PANTHER" id="PTHR43179">
    <property type="entry name" value="RHAMNOSYLTRANSFERASE WBBL"/>
    <property type="match status" value="1"/>
</dbReference>
<sequence>MRHVSVVIANWNGKHLLERFLPSVLAALREGDEVIVVDNGSRDGSVTFLCEHFPSVRLVCLPKNYGFSVANNLGVLVARNDIVVLLNNDMQPQADFLAPLLEHFDDPRVFAVGCKLLHPDGSPDHANRTRLIVSGGFLSIASERNAERLCQVTQPEEQAHAQGGGAAFDRRKFLALGGFDPIFSPAYFEDVDLSLRALQRGWRIVYEPRSLVWHLGGQTGRVRARWFFELLSFRNFWLYNFLNAPTFWWLGWQIGNLLRWLVTEALCGDFLTHNLAALLLLTKWWGIVKRRWRHPPMSVEQLAALLRFHPAEPSVSESSLPDGPFVLLVAPAYEGDQAVLRAAAAAVRSRWRLPVALIARPGQEAYWRGHAVADFIIPFLPGAPQLPLNGLGQLIRWLMQSRCQALVIPSPIFSPSKGKFVLMGWCASLLSKRPLWEWRRGKWRKVHPLQWVGRLPLVVVVLPLHLCLAGALLAAEVVAKTLRRLNLTKDGGGGYNA</sequence>